<accession>A0ABU9GE74</accession>
<comment type="similarity">
    <text evidence="1">Belongs to the ATP-dependent AMP-binding enzyme family.</text>
</comment>
<evidence type="ECO:0000313" key="6">
    <source>
        <dbReference type="Proteomes" id="UP001378242"/>
    </source>
</evidence>
<organism evidence="5 6">
    <name type="scientific">Cobetia marina</name>
    <name type="common">Deleya marina</name>
    <dbReference type="NCBI Taxonomy" id="28258"/>
    <lineage>
        <taxon>Bacteria</taxon>
        <taxon>Pseudomonadati</taxon>
        <taxon>Pseudomonadota</taxon>
        <taxon>Gammaproteobacteria</taxon>
        <taxon>Oceanospirillales</taxon>
        <taxon>Halomonadaceae</taxon>
        <taxon>Cobetia</taxon>
    </lineage>
</organism>
<evidence type="ECO:0000259" key="4">
    <source>
        <dbReference type="Pfam" id="PF22818"/>
    </source>
</evidence>
<dbReference type="PANTHER" id="PTHR43201">
    <property type="entry name" value="ACYL-COA SYNTHETASE"/>
    <property type="match status" value="1"/>
</dbReference>
<dbReference type="PANTHER" id="PTHR43201:SF8">
    <property type="entry name" value="ACYL-COA SYNTHETASE FAMILY MEMBER 3"/>
    <property type="match status" value="1"/>
</dbReference>
<sequence>MPDSSPVSPDTPVTSLLTQHVWRQLADQSPEAPACWLAIPGHPLRALTRAELMARVDAWHHWLDRLPGDHDARQPGARWVLFQPTTLGACVQLLALWERGMRAILPGDDRPETLARLAGDSAGQLPETTADGWPPGQPDPAGTAATASAPAPVRPDTTPDAARIALELCTSGSTGEPLRIAKRFDQLEAELAVHRALWPLASGPDTVSLSQVSHQHIYGLLVSLLRPLSEGVPFLSEACHYPEQLAAAIAQLSGLGHRCQLVSSPAQLARLPQSDEQTPSAAPLAELGQVLRVFSSGAPLPAEAAHHAEASLKAPVIELYGSTETGGIARRRQQETAHWTPLPAVEITFSPGFAVRSPFLKAPDQWWQQADKAALVEDAAEGDDARNAAPRFQLLGRSDRLVKLAGKRVSLSAVERCLSEQAEVLEVRCLPMPTREHRLGAVVVMDECALPQDHASRRDLIARLRRALMPGFERIALPRYWRFVTRLPLNAQGKFTADSIARLFADLDDPRLPRWLGETSSGPQQSTLEAEVPDGLVYLDGHFAAQPLVPGVVMLKWAREQGRTLRVNGVGMDDAPFLRLERLKFSNLLLPGMRFTLSTHLLEDAQGLRLDFRLESRAGLHASGRLRHGQPHAPDVARDDRPAATPSPHSTSEAS</sequence>
<dbReference type="SUPFAM" id="SSF54637">
    <property type="entry name" value="Thioesterase/thiol ester dehydrase-isomerase"/>
    <property type="match status" value="1"/>
</dbReference>
<dbReference type="Gene3D" id="3.30.300.30">
    <property type="match status" value="1"/>
</dbReference>
<evidence type="ECO:0000313" key="5">
    <source>
        <dbReference type="EMBL" id="MEL0616771.1"/>
    </source>
</evidence>
<comment type="caution">
    <text evidence="5">The sequence shown here is derived from an EMBL/GenBank/DDBJ whole genome shotgun (WGS) entry which is preliminary data.</text>
</comment>
<keyword evidence="6" id="KW-1185">Reference proteome</keyword>
<evidence type="ECO:0000256" key="1">
    <source>
        <dbReference type="ARBA" id="ARBA00006432"/>
    </source>
</evidence>
<dbReference type="InterPro" id="IPR042099">
    <property type="entry name" value="ANL_N_sf"/>
</dbReference>
<feature type="domain" description="AMP-dependent synthetase/ligase" evidence="3">
    <location>
        <begin position="131"/>
        <end position="341"/>
    </location>
</feature>
<dbReference type="Gene3D" id="3.40.50.12780">
    <property type="entry name" value="N-terminal domain of ligase-like"/>
    <property type="match status" value="1"/>
</dbReference>
<dbReference type="InterPro" id="IPR029069">
    <property type="entry name" value="HotDog_dom_sf"/>
</dbReference>
<dbReference type="SUPFAM" id="SSF56801">
    <property type="entry name" value="Acetyl-CoA synthetase-like"/>
    <property type="match status" value="1"/>
</dbReference>
<reference evidence="5 6" key="1">
    <citation type="submission" date="2024-02" db="EMBL/GenBank/DDBJ databases">
        <title>Bacteria isolated from the canopy kelp, Nereocystis luetkeana.</title>
        <authorList>
            <person name="Pfister C.A."/>
            <person name="Younker I.T."/>
            <person name="Light S.H."/>
        </authorList>
    </citation>
    <scope>NUCLEOTIDE SEQUENCE [LARGE SCALE GENOMIC DNA]</scope>
    <source>
        <strain evidence="5 6">TI.5.07</strain>
    </source>
</reference>
<dbReference type="Pfam" id="PF22818">
    <property type="entry name" value="ApeI-like"/>
    <property type="match status" value="1"/>
</dbReference>
<dbReference type="Gene3D" id="3.10.129.10">
    <property type="entry name" value="Hotdog Thioesterase"/>
    <property type="match status" value="1"/>
</dbReference>
<feature type="compositionally biased region" description="Low complexity" evidence="2">
    <location>
        <begin position="139"/>
        <end position="151"/>
    </location>
</feature>
<dbReference type="Proteomes" id="UP001378242">
    <property type="component" value="Unassembled WGS sequence"/>
</dbReference>
<feature type="region of interest" description="Disordered" evidence="2">
    <location>
        <begin position="121"/>
        <end position="157"/>
    </location>
</feature>
<dbReference type="InterPro" id="IPR045851">
    <property type="entry name" value="AMP-bd_C_sf"/>
</dbReference>
<dbReference type="RefSeq" id="WP_341542324.1">
    <property type="nucleotide sequence ID" value="NZ_JBAKAP010000007.1"/>
</dbReference>
<feature type="domain" description="ApeI dehydratase-like" evidence="4">
    <location>
        <begin position="523"/>
        <end position="625"/>
    </location>
</feature>
<gene>
    <name evidence="5" type="ORF">V6243_07975</name>
</gene>
<evidence type="ECO:0000256" key="2">
    <source>
        <dbReference type="SAM" id="MobiDB-lite"/>
    </source>
</evidence>
<protein>
    <submittedName>
        <fullName evidence="5">AMP-binding protein</fullName>
    </submittedName>
</protein>
<name>A0ABU9GE74_COBMA</name>
<dbReference type="InterPro" id="IPR000873">
    <property type="entry name" value="AMP-dep_synth/lig_dom"/>
</dbReference>
<proteinExistence type="inferred from homology"/>
<evidence type="ECO:0000259" key="3">
    <source>
        <dbReference type="Pfam" id="PF00501"/>
    </source>
</evidence>
<dbReference type="EMBL" id="JBAKAP010000007">
    <property type="protein sequence ID" value="MEL0616771.1"/>
    <property type="molecule type" value="Genomic_DNA"/>
</dbReference>
<dbReference type="Pfam" id="PF00501">
    <property type="entry name" value="AMP-binding"/>
    <property type="match status" value="1"/>
</dbReference>
<dbReference type="InterPro" id="IPR054545">
    <property type="entry name" value="ApeI-like"/>
</dbReference>
<feature type="region of interest" description="Disordered" evidence="2">
    <location>
        <begin position="622"/>
        <end position="655"/>
    </location>
</feature>